<evidence type="ECO:0000313" key="3">
    <source>
        <dbReference type="EMBL" id="CAG6650965.1"/>
    </source>
</evidence>
<dbReference type="EMBL" id="HBUF01164833">
    <property type="protein sequence ID" value="CAG6650961.1"/>
    <property type="molecule type" value="Transcribed_RNA"/>
</dbReference>
<feature type="domain" description="DUF7041" evidence="2">
    <location>
        <begin position="21"/>
        <end position="104"/>
    </location>
</feature>
<reference evidence="3" key="1">
    <citation type="submission" date="2021-05" db="EMBL/GenBank/DDBJ databases">
        <authorList>
            <person name="Alioto T."/>
            <person name="Alioto T."/>
            <person name="Gomez Garrido J."/>
        </authorList>
    </citation>
    <scope>NUCLEOTIDE SEQUENCE</scope>
</reference>
<feature type="region of interest" description="Disordered" evidence="1">
    <location>
        <begin position="168"/>
        <end position="187"/>
    </location>
</feature>
<dbReference type="PANTHER" id="PTHR33327:SF3">
    <property type="entry name" value="RNA-DIRECTED DNA POLYMERASE"/>
    <property type="match status" value="1"/>
</dbReference>
<proteinExistence type="predicted"/>
<feature type="region of interest" description="Disordered" evidence="1">
    <location>
        <begin position="215"/>
        <end position="245"/>
    </location>
</feature>
<dbReference type="EMBL" id="HBUF01164835">
    <property type="protein sequence ID" value="CAG6650965.1"/>
    <property type="molecule type" value="Transcribed_RNA"/>
</dbReference>
<protein>
    <recommendedName>
        <fullName evidence="2">DUF7041 domain-containing protein</fullName>
    </recommendedName>
</protein>
<name>A0A8D8RH52_9HEMI</name>
<dbReference type="Pfam" id="PF23055">
    <property type="entry name" value="DUF7041"/>
    <property type="match status" value="1"/>
</dbReference>
<organism evidence="3">
    <name type="scientific">Cacopsylla melanoneura</name>
    <dbReference type="NCBI Taxonomy" id="428564"/>
    <lineage>
        <taxon>Eukaryota</taxon>
        <taxon>Metazoa</taxon>
        <taxon>Ecdysozoa</taxon>
        <taxon>Arthropoda</taxon>
        <taxon>Hexapoda</taxon>
        <taxon>Insecta</taxon>
        <taxon>Pterygota</taxon>
        <taxon>Neoptera</taxon>
        <taxon>Paraneoptera</taxon>
        <taxon>Hemiptera</taxon>
        <taxon>Sternorrhyncha</taxon>
        <taxon>Psylloidea</taxon>
        <taxon>Psyllidae</taxon>
        <taxon>Psyllinae</taxon>
        <taxon>Cacopsylla</taxon>
    </lineage>
</organism>
<evidence type="ECO:0000259" key="2">
    <source>
        <dbReference type="Pfam" id="PF23055"/>
    </source>
</evidence>
<feature type="compositionally biased region" description="Polar residues" evidence="1">
    <location>
        <begin position="174"/>
        <end position="184"/>
    </location>
</feature>
<accession>A0A8D8RH52</accession>
<evidence type="ECO:0000256" key="1">
    <source>
        <dbReference type="SAM" id="MobiDB-lite"/>
    </source>
</evidence>
<dbReference type="InterPro" id="IPR055469">
    <property type="entry name" value="DUF7041"/>
</dbReference>
<dbReference type="PANTHER" id="PTHR33327">
    <property type="entry name" value="ENDONUCLEASE"/>
    <property type="match status" value="1"/>
</dbReference>
<dbReference type="EMBL" id="HBUF01164834">
    <property type="protein sequence ID" value="CAG6650963.1"/>
    <property type="molecule type" value="Transcribed_RNA"/>
</dbReference>
<sequence>MTGSTEDLTATPVIARTAVRLPEFISTDPELWFAMVEGSFTGNQITSEKTKFGHVISALPSRFATEVKDIILNPPPTEPYTKLKTELIQRLCASQEEKTRQLLEREEIGDRKPSQFLRHLQNLADTSISESLLKTLWVSRLPKCIQVALAIIKDKSLSDLASHADSIAEASRPVASQVSEASNSRPDDRLAARLTQFAASLSQEIASLRQEIHTLRESRSNSRTRSPAPSRFRQRSRSRQLTVTH</sequence>
<dbReference type="AlphaFoldDB" id="A0A8D8RH52"/>